<evidence type="ECO:0000313" key="2">
    <source>
        <dbReference type="Proteomes" id="UP001497382"/>
    </source>
</evidence>
<evidence type="ECO:0000313" key="1">
    <source>
        <dbReference type="EMBL" id="CAL1287753.1"/>
    </source>
</evidence>
<keyword evidence="2" id="KW-1185">Reference proteome</keyword>
<accession>A0AAV2AUM5</accession>
<protein>
    <submittedName>
        <fullName evidence="1">Uncharacterized protein</fullName>
    </submittedName>
</protein>
<comment type="caution">
    <text evidence="1">The sequence shown here is derived from an EMBL/GenBank/DDBJ whole genome shotgun (WGS) entry which is preliminary data.</text>
</comment>
<dbReference type="EMBL" id="CAXIEN010000221">
    <property type="protein sequence ID" value="CAL1287753.1"/>
    <property type="molecule type" value="Genomic_DNA"/>
</dbReference>
<gene>
    <name evidence="1" type="ORF">LARSCL_LOCUS14996</name>
</gene>
<name>A0AAV2AUM5_9ARAC</name>
<sequence length="41" mass="4955">MAIMLLTRKTWRCSQKPMTPFLIKTLTSQIQRFYDYIEEDG</sequence>
<dbReference type="AlphaFoldDB" id="A0AAV2AUM5"/>
<proteinExistence type="predicted"/>
<reference evidence="1 2" key="1">
    <citation type="submission" date="2024-04" db="EMBL/GenBank/DDBJ databases">
        <authorList>
            <person name="Rising A."/>
            <person name="Reimegard J."/>
            <person name="Sonavane S."/>
            <person name="Akerstrom W."/>
            <person name="Nylinder S."/>
            <person name="Hedman E."/>
            <person name="Kallberg Y."/>
        </authorList>
    </citation>
    <scope>NUCLEOTIDE SEQUENCE [LARGE SCALE GENOMIC DNA]</scope>
</reference>
<dbReference type="Proteomes" id="UP001497382">
    <property type="component" value="Unassembled WGS sequence"/>
</dbReference>
<organism evidence="1 2">
    <name type="scientific">Larinioides sclopetarius</name>
    <dbReference type="NCBI Taxonomy" id="280406"/>
    <lineage>
        <taxon>Eukaryota</taxon>
        <taxon>Metazoa</taxon>
        <taxon>Ecdysozoa</taxon>
        <taxon>Arthropoda</taxon>
        <taxon>Chelicerata</taxon>
        <taxon>Arachnida</taxon>
        <taxon>Araneae</taxon>
        <taxon>Araneomorphae</taxon>
        <taxon>Entelegynae</taxon>
        <taxon>Araneoidea</taxon>
        <taxon>Araneidae</taxon>
        <taxon>Larinioides</taxon>
    </lineage>
</organism>